<reference evidence="2" key="1">
    <citation type="journal article" date="2020" name="Stud. Mycol.">
        <title>101 Dothideomycetes genomes: a test case for predicting lifestyles and emergence of pathogens.</title>
        <authorList>
            <person name="Haridas S."/>
            <person name="Albert R."/>
            <person name="Binder M."/>
            <person name="Bloem J."/>
            <person name="Labutti K."/>
            <person name="Salamov A."/>
            <person name="Andreopoulos B."/>
            <person name="Baker S."/>
            <person name="Barry K."/>
            <person name="Bills G."/>
            <person name="Bluhm B."/>
            <person name="Cannon C."/>
            <person name="Castanera R."/>
            <person name="Culley D."/>
            <person name="Daum C."/>
            <person name="Ezra D."/>
            <person name="Gonzalez J."/>
            <person name="Henrissat B."/>
            <person name="Kuo A."/>
            <person name="Liang C."/>
            <person name="Lipzen A."/>
            <person name="Lutzoni F."/>
            <person name="Magnuson J."/>
            <person name="Mondo S."/>
            <person name="Nolan M."/>
            <person name="Ohm R."/>
            <person name="Pangilinan J."/>
            <person name="Park H.-J."/>
            <person name="Ramirez L."/>
            <person name="Alfaro M."/>
            <person name="Sun H."/>
            <person name="Tritt A."/>
            <person name="Yoshinaga Y."/>
            <person name="Zwiers L.-H."/>
            <person name="Turgeon B."/>
            <person name="Goodwin S."/>
            <person name="Spatafora J."/>
            <person name="Crous P."/>
            <person name="Grigoriev I."/>
        </authorList>
    </citation>
    <scope>NUCLEOTIDE SEQUENCE</scope>
    <source>
        <strain evidence="2">CBS 125425</strain>
    </source>
</reference>
<keyword evidence="3" id="KW-1185">Reference proteome</keyword>
<dbReference type="Proteomes" id="UP000799444">
    <property type="component" value="Unassembled WGS sequence"/>
</dbReference>
<feature type="compositionally biased region" description="Low complexity" evidence="1">
    <location>
        <begin position="61"/>
        <end position="77"/>
    </location>
</feature>
<gene>
    <name evidence="2" type="ORF">EJ04DRAFT_609370</name>
</gene>
<feature type="region of interest" description="Disordered" evidence="1">
    <location>
        <begin position="54"/>
        <end position="77"/>
    </location>
</feature>
<organism evidence="2 3">
    <name type="scientific">Polyplosphaeria fusca</name>
    <dbReference type="NCBI Taxonomy" id="682080"/>
    <lineage>
        <taxon>Eukaryota</taxon>
        <taxon>Fungi</taxon>
        <taxon>Dikarya</taxon>
        <taxon>Ascomycota</taxon>
        <taxon>Pezizomycotina</taxon>
        <taxon>Dothideomycetes</taxon>
        <taxon>Pleosporomycetidae</taxon>
        <taxon>Pleosporales</taxon>
        <taxon>Tetraplosphaeriaceae</taxon>
        <taxon>Polyplosphaeria</taxon>
    </lineage>
</organism>
<name>A0A9P4R9P1_9PLEO</name>
<feature type="region of interest" description="Disordered" evidence="1">
    <location>
        <begin position="107"/>
        <end position="160"/>
    </location>
</feature>
<evidence type="ECO:0000313" key="2">
    <source>
        <dbReference type="EMBL" id="KAF2739249.1"/>
    </source>
</evidence>
<proteinExistence type="predicted"/>
<feature type="region of interest" description="Disordered" evidence="1">
    <location>
        <begin position="1"/>
        <end position="22"/>
    </location>
</feature>
<evidence type="ECO:0000256" key="1">
    <source>
        <dbReference type="SAM" id="MobiDB-lite"/>
    </source>
</evidence>
<feature type="region of interest" description="Disordered" evidence="1">
    <location>
        <begin position="202"/>
        <end position="230"/>
    </location>
</feature>
<dbReference type="EMBL" id="ML996105">
    <property type="protein sequence ID" value="KAF2739249.1"/>
    <property type="molecule type" value="Genomic_DNA"/>
</dbReference>
<accession>A0A9P4R9P1</accession>
<sequence length="240" mass="25525">MAMAGSVQLHGQPVDPERPAALQASPTLDAACLPCPAIALSPICPPVTRHAPRAEGRRLSSESPSHAALSGSSSPPALQPSIALTTASLIPSIAVYYNHDDDDNGQPCRCDMPPSSQTRAGPWTRRPPSCHSPAQPGRKTLSRDPPDNLTQQRGPRDASNPLAHAMQVQALFPLRCRPPSPDVLCTRDPYPTPPPTISLHCTRPPHCHRDSSASHQPTRPSPPSPALRAWRPGASLCCPV</sequence>
<dbReference type="AlphaFoldDB" id="A0A9P4R9P1"/>
<comment type="caution">
    <text evidence="2">The sequence shown here is derived from an EMBL/GenBank/DDBJ whole genome shotgun (WGS) entry which is preliminary data.</text>
</comment>
<evidence type="ECO:0000313" key="3">
    <source>
        <dbReference type="Proteomes" id="UP000799444"/>
    </source>
</evidence>
<protein>
    <submittedName>
        <fullName evidence="2">Uncharacterized protein</fullName>
    </submittedName>
</protein>